<dbReference type="OrthoDB" id="9774690at2"/>
<protein>
    <recommendedName>
        <fullName evidence="7">Aspartate carbamoyltransferase</fullName>
        <ecNumber evidence="7">2.1.3.2</ecNumber>
    </recommendedName>
    <alternativeName>
        <fullName evidence="7">Aspartate transcarbamylase</fullName>
        <shortName evidence="7">ATCase</shortName>
    </alternativeName>
</protein>
<feature type="binding site" evidence="7">
    <location>
        <position position="141"/>
    </location>
    <ligand>
        <name>carbamoyl phosphate</name>
        <dbReference type="ChEBI" id="CHEBI:58228"/>
    </ligand>
</feature>
<evidence type="ECO:0000256" key="6">
    <source>
        <dbReference type="ARBA" id="ARBA00048859"/>
    </source>
</evidence>
<feature type="binding site" evidence="7">
    <location>
        <position position="60"/>
    </location>
    <ligand>
        <name>carbamoyl phosphate</name>
        <dbReference type="ChEBI" id="CHEBI:58228"/>
    </ligand>
</feature>
<evidence type="ECO:0000256" key="2">
    <source>
        <dbReference type="ARBA" id="ARBA00008896"/>
    </source>
</evidence>
<dbReference type="GO" id="GO:0016597">
    <property type="term" value="F:amino acid binding"/>
    <property type="evidence" value="ECO:0007669"/>
    <property type="project" value="InterPro"/>
</dbReference>
<feature type="binding site" evidence="7">
    <location>
        <position position="138"/>
    </location>
    <ligand>
        <name>carbamoyl phosphate</name>
        <dbReference type="ChEBI" id="CHEBI:58228"/>
    </ligand>
</feature>
<dbReference type="InterPro" id="IPR006132">
    <property type="entry name" value="Asp/Orn_carbamoyltranf_P-bd"/>
</dbReference>
<dbReference type="AlphaFoldDB" id="A0A1I2R0Z6"/>
<dbReference type="GO" id="GO:0004070">
    <property type="term" value="F:aspartate carbamoyltransferase activity"/>
    <property type="evidence" value="ECO:0007669"/>
    <property type="project" value="UniProtKB-UniRule"/>
</dbReference>
<feature type="binding site" evidence="7">
    <location>
        <position position="223"/>
    </location>
    <ligand>
        <name>L-aspartate</name>
        <dbReference type="ChEBI" id="CHEBI:29991"/>
    </ligand>
</feature>
<dbReference type="GO" id="GO:0006520">
    <property type="term" value="P:amino acid metabolic process"/>
    <property type="evidence" value="ECO:0007669"/>
    <property type="project" value="InterPro"/>
</dbReference>
<dbReference type="PROSITE" id="PS00097">
    <property type="entry name" value="CARBAMOYLTRANSFERASE"/>
    <property type="match status" value="1"/>
</dbReference>
<evidence type="ECO:0000256" key="3">
    <source>
        <dbReference type="ARBA" id="ARBA00022679"/>
    </source>
</evidence>
<dbReference type="STRING" id="201973.SAMN04488025_12734"/>
<comment type="catalytic activity">
    <reaction evidence="6 7">
        <text>carbamoyl phosphate + L-aspartate = N-carbamoyl-L-aspartate + phosphate + H(+)</text>
        <dbReference type="Rhea" id="RHEA:20013"/>
        <dbReference type="ChEBI" id="CHEBI:15378"/>
        <dbReference type="ChEBI" id="CHEBI:29991"/>
        <dbReference type="ChEBI" id="CHEBI:32814"/>
        <dbReference type="ChEBI" id="CHEBI:43474"/>
        <dbReference type="ChEBI" id="CHEBI:58228"/>
        <dbReference type="EC" id="2.1.3.2"/>
    </reaction>
</comment>
<evidence type="ECO:0000256" key="4">
    <source>
        <dbReference type="ARBA" id="ARBA00022975"/>
    </source>
</evidence>
<keyword evidence="11" id="KW-1185">Reference proteome</keyword>
<dbReference type="PANTHER" id="PTHR45753">
    <property type="entry name" value="ORNITHINE CARBAMOYLTRANSFERASE, MITOCHONDRIAL"/>
    <property type="match status" value="1"/>
</dbReference>
<name>A0A1I2R0Z6_9BACL</name>
<dbReference type="GO" id="GO:0005829">
    <property type="term" value="C:cytosol"/>
    <property type="evidence" value="ECO:0007669"/>
    <property type="project" value="TreeGrafter"/>
</dbReference>
<gene>
    <name evidence="7" type="primary">pyrB</name>
    <name evidence="10" type="ORF">SAMN04488025_12734</name>
</gene>
<feature type="binding site" evidence="7">
    <location>
        <position position="109"/>
    </location>
    <ligand>
        <name>carbamoyl phosphate</name>
        <dbReference type="ChEBI" id="CHEBI:58228"/>
    </ligand>
</feature>
<dbReference type="InterPro" id="IPR006131">
    <property type="entry name" value="Asp_carbamoyltransf_Asp/Orn-bd"/>
</dbReference>
<feature type="domain" description="Aspartate/ornithine carbamoyltransferase carbamoyl-P binding" evidence="9">
    <location>
        <begin position="10"/>
        <end position="150"/>
    </location>
</feature>
<comment type="function">
    <text evidence="5 7">Catalyzes the condensation of carbamoyl phosphate and aspartate to form carbamoyl aspartate and inorganic phosphate, the committed step in the de novo pyrimidine nucleotide biosynthesis pathway.</text>
</comment>
<dbReference type="UniPathway" id="UPA00070">
    <property type="reaction ID" value="UER00116"/>
</dbReference>
<evidence type="ECO:0000313" key="11">
    <source>
        <dbReference type="Proteomes" id="UP000198661"/>
    </source>
</evidence>
<dbReference type="PRINTS" id="PR00101">
    <property type="entry name" value="ATCASE"/>
</dbReference>
<dbReference type="EMBL" id="FOOK01000027">
    <property type="protein sequence ID" value="SFG34242.1"/>
    <property type="molecule type" value="Genomic_DNA"/>
</dbReference>
<organism evidence="10 11">
    <name type="scientific">Planifilum fulgidum</name>
    <dbReference type="NCBI Taxonomy" id="201973"/>
    <lineage>
        <taxon>Bacteria</taxon>
        <taxon>Bacillati</taxon>
        <taxon>Bacillota</taxon>
        <taxon>Bacilli</taxon>
        <taxon>Bacillales</taxon>
        <taxon>Thermoactinomycetaceae</taxon>
        <taxon>Planifilum</taxon>
    </lineage>
</organism>
<proteinExistence type="inferred from homology"/>
<keyword evidence="4 7" id="KW-0665">Pyrimidine biosynthesis</keyword>
<dbReference type="NCBIfam" id="NF002032">
    <property type="entry name" value="PRK00856.1"/>
    <property type="match status" value="1"/>
</dbReference>
<feature type="binding site" evidence="7">
    <location>
        <position position="265"/>
    </location>
    <ligand>
        <name>carbamoyl phosphate</name>
        <dbReference type="ChEBI" id="CHEBI:58228"/>
    </ligand>
</feature>
<comment type="subunit">
    <text evidence="7">Heterododecamer (2C3:3R2) of six catalytic PyrB chains organized as two trimers (C3), and six regulatory PyrI chains organized as three dimers (R2).</text>
</comment>
<dbReference type="NCBIfam" id="TIGR00670">
    <property type="entry name" value="asp_carb_tr"/>
    <property type="match status" value="1"/>
</dbReference>
<dbReference type="Pfam" id="PF02729">
    <property type="entry name" value="OTCace_N"/>
    <property type="match status" value="1"/>
</dbReference>
<dbReference type="InterPro" id="IPR002082">
    <property type="entry name" value="Asp_carbamoyltransf"/>
</dbReference>
<feature type="binding site" evidence="7">
    <location>
        <position position="171"/>
    </location>
    <ligand>
        <name>L-aspartate</name>
        <dbReference type="ChEBI" id="CHEBI:29991"/>
    </ligand>
</feature>
<feature type="domain" description="Aspartate/ornithine carbamoyltransferase Asp/Orn-binding" evidence="8">
    <location>
        <begin position="157"/>
        <end position="301"/>
    </location>
</feature>
<dbReference type="RefSeq" id="WP_092039967.1">
    <property type="nucleotide sequence ID" value="NZ_FOOK01000027.1"/>
</dbReference>
<dbReference type="InterPro" id="IPR036901">
    <property type="entry name" value="Asp/Orn_carbamoylTrfase_sf"/>
</dbReference>
<dbReference type="EC" id="2.1.3.2" evidence="7"/>
<sequence length="309" mass="34814">MASVQTGRLKHLIDTKDLSREEIDHLLERARYWERKRGAEEGPFRGRFAANLFFEPSTRTRFSFEVAARRLGMEVLRFEEGISSAVKGESLLDTLRTLEALGVEVAVIRRGGPDILGELALRVRGIRLVNAGEGCTAHPTQALLDLYTLKRHFGEVKGITVAMIGDLRHSRVVRSNLWSLKTCGARVILSGPESMRAPDLEEHAPYVPLEEAIRQADAVMMLRVQLERHREALFSSAEEYHRAYGLTMERFVRMKPHAVIMHPGPVNRGVEIADELVEHPRSKIFDQMACGVPVRMAVLEWAMEGGERG</sequence>
<feature type="binding site" evidence="7">
    <location>
        <position position="87"/>
    </location>
    <ligand>
        <name>L-aspartate</name>
        <dbReference type="ChEBI" id="CHEBI:29991"/>
    </ligand>
</feature>
<feature type="binding site" evidence="7">
    <location>
        <position position="59"/>
    </location>
    <ligand>
        <name>carbamoyl phosphate</name>
        <dbReference type="ChEBI" id="CHEBI:58228"/>
    </ligand>
</feature>
<dbReference type="GO" id="GO:0006207">
    <property type="term" value="P:'de novo' pyrimidine nucleobase biosynthetic process"/>
    <property type="evidence" value="ECO:0007669"/>
    <property type="project" value="InterPro"/>
</dbReference>
<accession>A0A1I2R0Z6</accession>
<dbReference type="Proteomes" id="UP000198661">
    <property type="component" value="Unassembled WGS sequence"/>
</dbReference>
<dbReference type="Pfam" id="PF00185">
    <property type="entry name" value="OTCace"/>
    <property type="match status" value="1"/>
</dbReference>
<feature type="binding site" evidence="7">
    <location>
        <position position="264"/>
    </location>
    <ligand>
        <name>carbamoyl phosphate</name>
        <dbReference type="ChEBI" id="CHEBI:58228"/>
    </ligand>
</feature>
<dbReference type="SUPFAM" id="SSF53671">
    <property type="entry name" value="Aspartate/ornithine carbamoyltransferase"/>
    <property type="match status" value="1"/>
</dbReference>
<dbReference type="PRINTS" id="PR00100">
    <property type="entry name" value="AOTCASE"/>
</dbReference>
<evidence type="ECO:0000259" key="9">
    <source>
        <dbReference type="Pfam" id="PF02729"/>
    </source>
</evidence>
<comment type="similarity">
    <text evidence="2 7">Belongs to the aspartate/ornithine carbamoyltransferase superfamily. ATCase family.</text>
</comment>
<reference evidence="10 11" key="1">
    <citation type="submission" date="2016-10" db="EMBL/GenBank/DDBJ databases">
        <authorList>
            <person name="de Groot N.N."/>
        </authorList>
    </citation>
    <scope>NUCLEOTIDE SEQUENCE [LARGE SCALE GENOMIC DNA]</scope>
    <source>
        <strain evidence="10 11">DSM 44945</strain>
    </source>
</reference>
<dbReference type="HAMAP" id="MF_00001">
    <property type="entry name" value="Asp_carb_tr"/>
    <property type="match status" value="1"/>
</dbReference>
<dbReference type="InterPro" id="IPR006130">
    <property type="entry name" value="Asp/Orn_carbamoylTrfase"/>
</dbReference>
<dbReference type="Gene3D" id="3.40.50.1370">
    <property type="entry name" value="Aspartate/ornithine carbamoyltransferase"/>
    <property type="match status" value="2"/>
</dbReference>
<keyword evidence="3 7" id="KW-0808">Transferase</keyword>
<dbReference type="PANTHER" id="PTHR45753:SF6">
    <property type="entry name" value="ASPARTATE CARBAMOYLTRANSFERASE"/>
    <property type="match status" value="1"/>
</dbReference>
<evidence type="ECO:0000256" key="5">
    <source>
        <dbReference type="ARBA" id="ARBA00043884"/>
    </source>
</evidence>
<evidence type="ECO:0000313" key="10">
    <source>
        <dbReference type="EMBL" id="SFG34242.1"/>
    </source>
</evidence>
<dbReference type="GO" id="GO:0044205">
    <property type="term" value="P:'de novo' UMP biosynthetic process"/>
    <property type="evidence" value="ECO:0007669"/>
    <property type="project" value="UniProtKB-UniRule"/>
</dbReference>
<evidence type="ECO:0000256" key="1">
    <source>
        <dbReference type="ARBA" id="ARBA00004852"/>
    </source>
</evidence>
<comment type="pathway">
    <text evidence="1 7">Pyrimidine metabolism; UMP biosynthesis via de novo pathway; (S)-dihydroorotate from bicarbonate: step 2/3.</text>
</comment>
<evidence type="ECO:0000256" key="7">
    <source>
        <dbReference type="HAMAP-Rule" id="MF_00001"/>
    </source>
</evidence>
<evidence type="ECO:0000259" key="8">
    <source>
        <dbReference type="Pfam" id="PF00185"/>
    </source>
</evidence>